<dbReference type="SUPFAM" id="SSF47413">
    <property type="entry name" value="lambda repressor-like DNA-binding domains"/>
    <property type="match status" value="1"/>
</dbReference>
<name>A0ABT2YXR5_9RHOB</name>
<dbReference type="InterPro" id="IPR050807">
    <property type="entry name" value="TransReg_Diox_bact_type"/>
</dbReference>
<gene>
    <name evidence="3" type="ORF">OE647_02800</name>
</gene>
<keyword evidence="1" id="KW-0238">DNA-binding</keyword>
<dbReference type="InterPro" id="IPR014710">
    <property type="entry name" value="RmlC-like_jellyroll"/>
</dbReference>
<dbReference type="InterPro" id="IPR011051">
    <property type="entry name" value="RmlC_Cupin_sf"/>
</dbReference>
<dbReference type="Gene3D" id="1.10.260.40">
    <property type="entry name" value="lambda repressor-like DNA-binding domains"/>
    <property type="match status" value="1"/>
</dbReference>
<dbReference type="InterPro" id="IPR001387">
    <property type="entry name" value="Cro/C1-type_HTH"/>
</dbReference>
<dbReference type="PANTHER" id="PTHR46797:SF19">
    <property type="entry name" value="BLL2473 PROTEIN"/>
    <property type="match status" value="1"/>
</dbReference>
<comment type="caution">
    <text evidence="3">The sequence shown here is derived from an EMBL/GenBank/DDBJ whole genome shotgun (WGS) entry which is preliminary data.</text>
</comment>
<dbReference type="CDD" id="cd02209">
    <property type="entry name" value="cupin_XRE_C"/>
    <property type="match status" value="1"/>
</dbReference>
<evidence type="ECO:0000256" key="1">
    <source>
        <dbReference type="ARBA" id="ARBA00023125"/>
    </source>
</evidence>
<dbReference type="InterPro" id="IPR010982">
    <property type="entry name" value="Lambda_DNA-bd_dom_sf"/>
</dbReference>
<proteinExistence type="predicted"/>
<reference evidence="3 4" key="1">
    <citation type="submission" date="2022-10" db="EMBL/GenBank/DDBJ databases">
        <title>Defluviimonas sp. nov., isolated from ocean surface water.</title>
        <authorList>
            <person name="He W."/>
            <person name="Wang L."/>
            <person name="Zhang D.-F."/>
        </authorList>
    </citation>
    <scope>NUCLEOTIDE SEQUENCE [LARGE SCALE GENOMIC DNA]</scope>
    <source>
        <strain evidence="3 4">WL0075</strain>
    </source>
</reference>
<dbReference type="EMBL" id="JAOWLA010000002">
    <property type="protein sequence ID" value="MCV2863664.1"/>
    <property type="molecule type" value="Genomic_DNA"/>
</dbReference>
<dbReference type="CDD" id="cd00093">
    <property type="entry name" value="HTH_XRE"/>
    <property type="match status" value="1"/>
</dbReference>
<sequence>MTSETLGERLDQYRIGAKIRALRTAKGLGLIQLGAHTGLSAGMLSKIETGQVVPTLPTLMRIALVFGVGLEHFFVAPSEPILEVVRKADRVRLPNPAEGTPSYLFESLDFPVLERPIESYLAEFPPGAPLSQPHRHPGVEMMFVLSGRLAVFIHGRENRLEAEDSIYFEADFEHSYACLGKEPARAIVVVAPSGA</sequence>
<dbReference type="Proteomes" id="UP001652503">
    <property type="component" value="Unassembled WGS sequence"/>
</dbReference>
<dbReference type="Gene3D" id="2.60.120.10">
    <property type="entry name" value="Jelly Rolls"/>
    <property type="match status" value="1"/>
</dbReference>
<evidence type="ECO:0000259" key="2">
    <source>
        <dbReference type="PROSITE" id="PS50943"/>
    </source>
</evidence>
<dbReference type="Pfam" id="PF01381">
    <property type="entry name" value="HTH_3"/>
    <property type="match status" value="1"/>
</dbReference>
<protein>
    <submittedName>
        <fullName evidence="3">XRE family transcriptional regulator</fullName>
    </submittedName>
</protein>
<dbReference type="SUPFAM" id="SSF51182">
    <property type="entry name" value="RmlC-like cupins"/>
    <property type="match status" value="1"/>
</dbReference>
<accession>A0ABT2YXR5</accession>
<evidence type="ECO:0000313" key="3">
    <source>
        <dbReference type="EMBL" id="MCV2863664.1"/>
    </source>
</evidence>
<dbReference type="PANTHER" id="PTHR46797">
    <property type="entry name" value="HTH-TYPE TRANSCRIPTIONAL REGULATOR"/>
    <property type="match status" value="1"/>
</dbReference>
<dbReference type="PROSITE" id="PS50943">
    <property type="entry name" value="HTH_CROC1"/>
    <property type="match status" value="1"/>
</dbReference>
<dbReference type="InterPro" id="IPR013096">
    <property type="entry name" value="Cupin_2"/>
</dbReference>
<dbReference type="RefSeq" id="WP_263720121.1">
    <property type="nucleotide sequence ID" value="NZ_JAOWLA010000002.1"/>
</dbReference>
<dbReference type="SMART" id="SM00530">
    <property type="entry name" value="HTH_XRE"/>
    <property type="match status" value="1"/>
</dbReference>
<dbReference type="Pfam" id="PF07883">
    <property type="entry name" value="Cupin_2"/>
    <property type="match status" value="1"/>
</dbReference>
<feature type="domain" description="HTH cro/C1-type" evidence="2">
    <location>
        <begin position="19"/>
        <end position="73"/>
    </location>
</feature>
<keyword evidence="4" id="KW-1185">Reference proteome</keyword>
<evidence type="ECO:0000313" key="4">
    <source>
        <dbReference type="Proteomes" id="UP001652503"/>
    </source>
</evidence>
<organism evidence="3 4">
    <name type="scientific">Albidovulum sediminicola</name>
    <dbReference type="NCBI Taxonomy" id="2984331"/>
    <lineage>
        <taxon>Bacteria</taxon>
        <taxon>Pseudomonadati</taxon>
        <taxon>Pseudomonadota</taxon>
        <taxon>Alphaproteobacteria</taxon>
        <taxon>Rhodobacterales</taxon>
        <taxon>Paracoccaceae</taxon>
        <taxon>Albidovulum</taxon>
    </lineage>
</organism>